<name>S7ZG01_PENO1</name>
<evidence type="ECO:0000313" key="2">
    <source>
        <dbReference type="Proteomes" id="UP000019376"/>
    </source>
</evidence>
<organism evidence="1 2">
    <name type="scientific">Penicillium oxalicum (strain 114-2 / CGMCC 5302)</name>
    <name type="common">Penicillium decumbens</name>
    <dbReference type="NCBI Taxonomy" id="933388"/>
    <lineage>
        <taxon>Eukaryota</taxon>
        <taxon>Fungi</taxon>
        <taxon>Dikarya</taxon>
        <taxon>Ascomycota</taxon>
        <taxon>Pezizomycotina</taxon>
        <taxon>Eurotiomycetes</taxon>
        <taxon>Eurotiomycetidae</taxon>
        <taxon>Eurotiales</taxon>
        <taxon>Aspergillaceae</taxon>
        <taxon>Penicillium</taxon>
    </lineage>
</organism>
<accession>S7ZG01</accession>
<proteinExistence type="predicted"/>
<protein>
    <submittedName>
        <fullName evidence="1">Uncharacterized protein</fullName>
    </submittedName>
</protein>
<dbReference type="AlphaFoldDB" id="S7ZG01"/>
<gene>
    <name evidence="1" type="ORF">PDE_04148</name>
</gene>
<dbReference type="EMBL" id="KB644411">
    <property type="protein sequence ID" value="EPS29199.1"/>
    <property type="molecule type" value="Genomic_DNA"/>
</dbReference>
<reference evidence="1 2" key="1">
    <citation type="journal article" date="2013" name="PLoS ONE">
        <title>Genomic and secretomic analyses reveal unique features of the lignocellulolytic enzyme system of Penicillium decumbens.</title>
        <authorList>
            <person name="Liu G."/>
            <person name="Zhang L."/>
            <person name="Wei X."/>
            <person name="Zou G."/>
            <person name="Qin Y."/>
            <person name="Ma L."/>
            <person name="Li J."/>
            <person name="Zheng H."/>
            <person name="Wang S."/>
            <person name="Wang C."/>
            <person name="Xun L."/>
            <person name="Zhao G.-P."/>
            <person name="Zhou Z."/>
            <person name="Qu Y."/>
        </authorList>
    </citation>
    <scope>NUCLEOTIDE SEQUENCE [LARGE SCALE GENOMIC DNA]</scope>
    <source>
        <strain evidence="2">114-2 / CGMCC 5302</strain>
    </source>
</reference>
<evidence type="ECO:0000313" key="1">
    <source>
        <dbReference type="EMBL" id="EPS29199.1"/>
    </source>
</evidence>
<dbReference type="Proteomes" id="UP000019376">
    <property type="component" value="Unassembled WGS sequence"/>
</dbReference>
<sequence length="59" mass="6546">MAGLEACGKKDIFLLTDERRWSSKDGGRFGEVTQYAAAVKDYESPSRSLSSVNEKPLLH</sequence>
<dbReference type="HOGENOM" id="CLU_2961562_0_0_1"/>
<keyword evidence="2" id="KW-1185">Reference proteome</keyword>